<protein>
    <submittedName>
        <fullName evidence="2">Uncharacterized protein</fullName>
    </submittedName>
</protein>
<feature type="transmembrane region" description="Helical" evidence="1">
    <location>
        <begin position="236"/>
        <end position="264"/>
    </location>
</feature>
<keyword evidence="1" id="KW-0472">Membrane</keyword>
<dbReference type="AlphaFoldDB" id="A0A518DZP8"/>
<dbReference type="KEGG" id="lcre:Pla8534_51660"/>
<accession>A0A518DZP8</accession>
<organism evidence="2 3">
    <name type="scientific">Lignipirellula cremea</name>
    <dbReference type="NCBI Taxonomy" id="2528010"/>
    <lineage>
        <taxon>Bacteria</taxon>
        <taxon>Pseudomonadati</taxon>
        <taxon>Planctomycetota</taxon>
        <taxon>Planctomycetia</taxon>
        <taxon>Pirellulales</taxon>
        <taxon>Pirellulaceae</taxon>
        <taxon>Lignipirellula</taxon>
    </lineage>
</organism>
<sequence length="358" mass="38131">MPVDFHCPRCQRGIRAPDQAIGQTMRCPNCNSGVMVPYPGMHLPGMGPDGSNPPAPAGGPVPKMPLRQKPVLFPDVFGTSGKLLAQKGGLIAGMLVVTALIEIVIMALLTGLTMLIIWSIASRLPVMRLDMRISLVVSIALIPLSIGVIVACMSYMIMGLIKAVTSTCRGQASFVDLFLPGKCVLWGALYMFLYLLTLYAVTALIAFGAAALSWLVTSMLVGMKYDPASIAMYLRVIIGAASLLIAAVNLMATLNFLLTLFFIADRDMNINDAMMHSVKYMGGNKMQTFLVLLATNVLTSIGMTAAGFIGGVGAVGLAVVLLLISYAFTMITMTVVYLRATGQLTCADEAPAPPRPQY</sequence>
<proteinExistence type="predicted"/>
<feature type="transmembrane region" description="Helical" evidence="1">
    <location>
        <begin position="289"/>
        <end position="309"/>
    </location>
</feature>
<evidence type="ECO:0000256" key="1">
    <source>
        <dbReference type="SAM" id="Phobius"/>
    </source>
</evidence>
<dbReference type="Proteomes" id="UP000317648">
    <property type="component" value="Chromosome"/>
</dbReference>
<evidence type="ECO:0000313" key="2">
    <source>
        <dbReference type="EMBL" id="QDU97320.1"/>
    </source>
</evidence>
<reference evidence="2 3" key="1">
    <citation type="submission" date="2019-02" db="EMBL/GenBank/DDBJ databases">
        <title>Deep-cultivation of Planctomycetes and their phenomic and genomic characterization uncovers novel biology.</title>
        <authorList>
            <person name="Wiegand S."/>
            <person name="Jogler M."/>
            <person name="Boedeker C."/>
            <person name="Pinto D."/>
            <person name="Vollmers J."/>
            <person name="Rivas-Marin E."/>
            <person name="Kohn T."/>
            <person name="Peeters S.H."/>
            <person name="Heuer A."/>
            <person name="Rast P."/>
            <person name="Oberbeckmann S."/>
            <person name="Bunk B."/>
            <person name="Jeske O."/>
            <person name="Meyerdierks A."/>
            <person name="Storesund J.E."/>
            <person name="Kallscheuer N."/>
            <person name="Luecker S."/>
            <person name="Lage O.M."/>
            <person name="Pohl T."/>
            <person name="Merkel B.J."/>
            <person name="Hornburger P."/>
            <person name="Mueller R.-W."/>
            <person name="Bruemmer F."/>
            <person name="Labrenz M."/>
            <person name="Spormann A.M."/>
            <person name="Op den Camp H."/>
            <person name="Overmann J."/>
            <person name="Amann R."/>
            <person name="Jetten M.S.M."/>
            <person name="Mascher T."/>
            <person name="Medema M.H."/>
            <person name="Devos D.P."/>
            <person name="Kaster A.-K."/>
            <person name="Ovreas L."/>
            <person name="Rohde M."/>
            <person name="Galperin M.Y."/>
            <person name="Jogler C."/>
        </authorList>
    </citation>
    <scope>NUCLEOTIDE SEQUENCE [LARGE SCALE GENOMIC DNA]</scope>
    <source>
        <strain evidence="2 3">Pla85_3_4</strain>
    </source>
</reference>
<evidence type="ECO:0000313" key="3">
    <source>
        <dbReference type="Proteomes" id="UP000317648"/>
    </source>
</evidence>
<dbReference type="CDD" id="cd20335">
    <property type="entry name" value="BRcat_RBR"/>
    <property type="match status" value="1"/>
</dbReference>
<keyword evidence="1" id="KW-0812">Transmembrane</keyword>
<feature type="transmembrane region" description="Helical" evidence="1">
    <location>
        <begin position="315"/>
        <end position="338"/>
    </location>
</feature>
<feature type="transmembrane region" description="Helical" evidence="1">
    <location>
        <begin position="192"/>
        <end position="216"/>
    </location>
</feature>
<feature type="transmembrane region" description="Helical" evidence="1">
    <location>
        <begin position="90"/>
        <end position="121"/>
    </location>
</feature>
<dbReference type="RefSeq" id="WP_145056105.1">
    <property type="nucleotide sequence ID" value="NZ_CP036433.1"/>
</dbReference>
<dbReference type="OrthoDB" id="292474at2"/>
<keyword evidence="1" id="KW-1133">Transmembrane helix</keyword>
<dbReference type="EMBL" id="CP036433">
    <property type="protein sequence ID" value="QDU97320.1"/>
    <property type="molecule type" value="Genomic_DNA"/>
</dbReference>
<gene>
    <name evidence="2" type="ORF">Pla8534_51660</name>
</gene>
<name>A0A518DZP8_9BACT</name>
<keyword evidence="3" id="KW-1185">Reference proteome</keyword>
<feature type="transmembrane region" description="Helical" evidence="1">
    <location>
        <begin position="133"/>
        <end position="157"/>
    </location>
</feature>